<dbReference type="GeneID" id="78338213"/>
<gene>
    <name evidence="2" type="ORF">HMPREF0673_02834</name>
</gene>
<dbReference type="InterPro" id="IPR003812">
    <property type="entry name" value="Fido"/>
</dbReference>
<sequence length="165" mass="19030">MSNEVKYISYEEALNVYNKMIDASEGGFDGVRDEGGILATLDFVQNDMYYPDFSDKLSYLVFKFCSGHYFNDGNKRIALTLGAYFLYKNSYVWQATIFMRQMESIVYHVAASNIDQDLLLRIMTFFMKGEDYDEELKIDIANAMSDGDLGIKGEDYEITDEDDNF</sequence>
<dbReference type="HOGENOM" id="CLU_115697_3_0_10"/>
<dbReference type="AlphaFoldDB" id="G6B1Q9"/>
<dbReference type="Pfam" id="PF02661">
    <property type="entry name" value="Fic"/>
    <property type="match status" value="1"/>
</dbReference>
<reference evidence="2 3" key="1">
    <citation type="submission" date="2011-08" db="EMBL/GenBank/DDBJ databases">
        <authorList>
            <person name="Weinstock G."/>
            <person name="Sodergren E."/>
            <person name="Clifton S."/>
            <person name="Fulton L."/>
            <person name="Fulton B."/>
            <person name="Courtney L."/>
            <person name="Fronick C."/>
            <person name="Harrison M."/>
            <person name="Strong C."/>
            <person name="Farmer C."/>
            <person name="Delahaunty K."/>
            <person name="Markovic C."/>
            <person name="Hall O."/>
            <person name="Minx P."/>
            <person name="Tomlinson C."/>
            <person name="Mitreva M."/>
            <person name="Hou S."/>
            <person name="Chen J."/>
            <person name="Wollam A."/>
            <person name="Pepin K.H."/>
            <person name="Johnson M."/>
            <person name="Bhonagiri V."/>
            <person name="Zhang X."/>
            <person name="Suruliraj S."/>
            <person name="Warren W."/>
            <person name="Chinwalla A."/>
            <person name="Mardis E.R."/>
            <person name="Wilson R.K."/>
        </authorList>
    </citation>
    <scope>NUCLEOTIDE SEQUENCE [LARGE SCALE GENOMIC DNA]</scope>
    <source>
        <strain evidence="2 3">DSM 18206</strain>
    </source>
</reference>
<accession>G6B1Q9</accession>
<comment type="caution">
    <text evidence="2">The sequence shown here is derived from an EMBL/GenBank/DDBJ whole genome shotgun (WGS) entry which is preliminary data.</text>
</comment>
<dbReference type="PROSITE" id="PS51459">
    <property type="entry name" value="FIDO"/>
    <property type="match status" value="1"/>
</dbReference>
<dbReference type="InterPro" id="IPR036597">
    <property type="entry name" value="Fido-like_dom_sf"/>
</dbReference>
<feature type="domain" description="Fido" evidence="1">
    <location>
        <begin position="8"/>
        <end position="128"/>
    </location>
</feature>
<proteinExistence type="predicted"/>
<evidence type="ECO:0000313" key="2">
    <source>
        <dbReference type="EMBL" id="EHJ36040.1"/>
    </source>
</evidence>
<name>G6B1Q9_9BACT</name>
<dbReference type="EMBL" id="AFZZ01000249">
    <property type="protein sequence ID" value="EHJ36040.1"/>
    <property type="molecule type" value="Genomic_DNA"/>
</dbReference>
<dbReference type="Proteomes" id="UP000004407">
    <property type="component" value="Unassembled WGS sequence"/>
</dbReference>
<dbReference type="SUPFAM" id="SSF140931">
    <property type="entry name" value="Fic-like"/>
    <property type="match status" value="1"/>
</dbReference>
<evidence type="ECO:0000313" key="3">
    <source>
        <dbReference type="Proteomes" id="UP000004407"/>
    </source>
</evidence>
<dbReference type="InterPro" id="IPR053737">
    <property type="entry name" value="Type_II_TA_Toxin"/>
</dbReference>
<organism evidence="2 3">
    <name type="scientific">Leyella stercorea DSM 18206</name>
    <dbReference type="NCBI Taxonomy" id="1002367"/>
    <lineage>
        <taxon>Bacteria</taxon>
        <taxon>Pseudomonadati</taxon>
        <taxon>Bacteroidota</taxon>
        <taxon>Bacteroidia</taxon>
        <taxon>Bacteroidales</taxon>
        <taxon>Prevotellaceae</taxon>
        <taxon>Leyella</taxon>
    </lineage>
</organism>
<protein>
    <submittedName>
        <fullName evidence="2">Death-on-curing family protein</fullName>
    </submittedName>
</protein>
<dbReference type="eggNOG" id="COG3654">
    <property type="taxonomic scope" value="Bacteria"/>
</dbReference>
<dbReference type="Gene3D" id="1.20.120.1870">
    <property type="entry name" value="Fic/DOC protein, Fido domain"/>
    <property type="match status" value="1"/>
</dbReference>
<dbReference type="PATRIC" id="fig|1002367.3.peg.2286"/>
<evidence type="ECO:0000259" key="1">
    <source>
        <dbReference type="PROSITE" id="PS51459"/>
    </source>
</evidence>
<dbReference type="RefSeq" id="WP_007903045.1">
    <property type="nucleotide sequence ID" value="NZ_JH379471.1"/>
</dbReference>